<dbReference type="PANTHER" id="PTHR11552:SF201">
    <property type="entry name" value="GLUCOSE-METHANOL-CHOLINE OXIDOREDUCTASE N-TERMINAL DOMAIN-CONTAINING PROTEIN"/>
    <property type="match status" value="1"/>
</dbReference>
<dbReference type="PANTHER" id="PTHR11552">
    <property type="entry name" value="GLUCOSE-METHANOL-CHOLINE GMC OXIDOREDUCTASE"/>
    <property type="match status" value="1"/>
</dbReference>
<evidence type="ECO:0000256" key="5">
    <source>
        <dbReference type="ARBA" id="ARBA00022827"/>
    </source>
</evidence>
<feature type="domain" description="Glucose-methanol-choline oxidoreductase C-terminal" evidence="8">
    <location>
        <begin position="119"/>
        <end position="241"/>
    </location>
</feature>
<dbReference type="InterPro" id="IPR036188">
    <property type="entry name" value="FAD/NAD-bd_sf"/>
</dbReference>
<evidence type="ECO:0000256" key="6">
    <source>
        <dbReference type="ARBA" id="ARBA00023002"/>
    </source>
</evidence>
<dbReference type="STRING" id="1109443.G4TQW1"/>
<proteinExistence type="inferred from homology"/>
<dbReference type="eggNOG" id="KOG1238">
    <property type="taxonomic scope" value="Eukaryota"/>
</dbReference>
<dbReference type="Gene3D" id="4.10.450.10">
    <property type="entry name" value="Glucose Oxidase, domain 2"/>
    <property type="match status" value="1"/>
</dbReference>
<evidence type="ECO:0000256" key="1">
    <source>
        <dbReference type="ARBA" id="ARBA00001974"/>
    </source>
</evidence>
<dbReference type="EMBL" id="CAFZ01000246">
    <property type="protein sequence ID" value="CCA73704.1"/>
    <property type="molecule type" value="Genomic_DNA"/>
</dbReference>
<dbReference type="Gene3D" id="3.30.560.10">
    <property type="entry name" value="Glucose Oxidase, domain 3"/>
    <property type="match status" value="1"/>
</dbReference>
<dbReference type="OrthoDB" id="269227at2759"/>
<dbReference type="GO" id="GO:0016614">
    <property type="term" value="F:oxidoreductase activity, acting on CH-OH group of donors"/>
    <property type="evidence" value="ECO:0007669"/>
    <property type="project" value="InterPro"/>
</dbReference>
<dbReference type="Proteomes" id="UP000007148">
    <property type="component" value="Unassembled WGS sequence"/>
</dbReference>
<accession>G4TQW1</accession>
<reference evidence="9 10" key="1">
    <citation type="journal article" date="2011" name="PLoS Pathog.">
        <title>Endophytic Life Strategies Decoded by Genome and Transcriptome Analyses of the Mutualistic Root Symbiont Piriformospora indica.</title>
        <authorList>
            <person name="Zuccaro A."/>
            <person name="Lahrmann U."/>
            <person name="Guldener U."/>
            <person name="Langen G."/>
            <person name="Pfiffi S."/>
            <person name="Biedenkopf D."/>
            <person name="Wong P."/>
            <person name="Samans B."/>
            <person name="Grimm C."/>
            <person name="Basiewicz M."/>
            <person name="Murat C."/>
            <person name="Martin F."/>
            <person name="Kogel K.H."/>
        </authorList>
    </citation>
    <scope>NUCLEOTIDE SEQUENCE [LARGE SCALE GENOMIC DNA]</scope>
    <source>
        <strain evidence="9 10">DSM 11827</strain>
    </source>
</reference>
<keyword evidence="5" id="KW-0274">FAD</keyword>
<evidence type="ECO:0000313" key="10">
    <source>
        <dbReference type="Proteomes" id="UP000007148"/>
    </source>
</evidence>
<evidence type="ECO:0000256" key="7">
    <source>
        <dbReference type="SAM" id="SignalP"/>
    </source>
</evidence>
<evidence type="ECO:0000256" key="3">
    <source>
        <dbReference type="ARBA" id="ARBA00022630"/>
    </source>
</evidence>
<feature type="signal peptide" evidence="7">
    <location>
        <begin position="1"/>
        <end position="20"/>
    </location>
</feature>
<evidence type="ECO:0000259" key="8">
    <source>
        <dbReference type="Pfam" id="PF05199"/>
    </source>
</evidence>
<comment type="similarity">
    <text evidence="2">Belongs to the GMC oxidoreductase family.</text>
</comment>
<protein>
    <submittedName>
        <fullName evidence="9">Related to Glucose oxidase</fullName>
    </submittedName>
</protein>
<comment type="caution">
    <text evidence="9">The sequence shown here is derived from an EMBL/GenBank/DDBJ whole genome shotgun (WGS) entry which is preliminary data.</text>
</comment>
<dbReference type="InterPro" id="IPR007867">
    <property type="entry name" value="GMC_OxRtase_C"/>
</dbReference>
<dbReference type="SUPFAM" id="SSF51905">
    <property type="entry name" value="FAD/NAD(P)-binding domain"/>
    <property type="match status" value="1"/>
</dbReference>
<name>G4TQW1_SERID</name>
<keyword evidence="3" id="KW-0285">Flavoprotein</keyword>
<keyword evidence="4 7" id="KW-0732">Signal</keyword>
<evidence type="ECO:0000256" key="2">
    <source>
        <dbReference type="ARBA" id="ARBA00010790"/>
    </source>
</evidence>
<dbReference type="InParanoid" id="G4TQW1"/>
<keyword evidence="10" id="KW-1185">Reference proteome</keyword>
<dbReference type="Pfam" id="PF05199">
    <property type="entry name" value="GMC_oxred_C"/>
    <property type="match status" value="1"/>
</dbReference>
<organism evidence="9 10">
    <name type="scientific">Serendipita indica (strain DSM 11827)</name>
    <name type="common">Root endophyte fungus</name>
    <name type="synonym">Piriformospora indica</name>
    <dbReference type="NCBI Taxonomy" id="1109443"/>
    <lineage>
        <taxon>Eukaryota</taxon>
        <taxon>Fungi</taxon>
        <taxon>Dikarya</taxon>
        <taxon>Basidiomycota</taxon>
        <taxon>Agaricomycotina</taxon>
        <taxon>Agaricomycetes</taxon>
        <taxon>Sebacinales</taxon>
        <taxon>Serendipitaceae</taxon>
        <taxon>Serendipita</taxon>
    </lineage>
</organism>
<dbReference type="Gene3D" id="3.50.50.60">
    <property type="entry name" value="FAD/NAD(P)-binding domain"/>
    <property type="match status" value="2"/>
</dbReference>
<evidence type="ECO:0000313" key="9">
    <source>
        <dbReference type="EMBL" id="CCA73704.1"/>
    </source>
</evidence>
<dbReference type="InterPro" id="IPR012132">
    <property type="entry name" value="GMC_OxRdtase"/>
</dbReference>
<dbReference type="AlphaFoldDB" id="G4TQW1"/>
<dbReference type="HOGENOM" id="CLU_1103151_0_0_1"/>
<feature type="chain" id="PRO_5003468799" evidence="7">
    <location>
        <begin position="21"/>
        <end position="252"/>
    </location>
</feature>
<evidence type="ECO:0000256" key="4">
    <source>
        <dbReference type="ARBA" id="ARBA00022729"/>
    </source>
</evidence>
<sequence>MLLTVLKAILLSFSFLSASALPIKDGVSTNSTIRKKASGVTSYPWDAAYQTYGHVIVGGGLTGITVASRLTEDPSTTALVIVAGSDSREDRRVYNFYKYGKAFKSEFDWQYQRDAGKIMLACFAIDVDATTQAASTKLVRQIYKTPPLSWLTTRETIPSFGAVPDPNNDGGSDADWKQWVKGIFGPVAHPVGTCAMMRQELGGVVDGRLRIYGTRNVRLIDAGTMPTQVSAHLSSTPYGIAEKAADKIKSGQ</sequence>
<keyword evidence="6" id="KW-0560">Oxidoreductase</keyword>
<dbReference type="InterPro" id="IPR027424">
    <property type="entry name" value="Glucose_Oxidase_domain_2"/>
</dbReference>
<dbReference type="GO" id="GO:0050660">
    <property type="term" value="F:flavin adenine dinucleotide binding"/>
    <property type="evidence" value="ECO:0007669"/>
    <property type="project" value="InterPro"/>
</dbReference>
<gene>
    <name evidence="9" type="ORF">PIIN_07658</name>
</gene>
<comment type="cofactor">
    <cofactor evidence="1">
        <name>FAD</name>
        <dbReference type="ChEBI" id="CHEBI:57692"/>
    </cofactor>
</comment>